<organism evidence="3 4">
    <name type="scientific">Caenorhabditis auriculariae</name>
    <dbReference type="NCBI Taxonomy" id="2777116"/>
    <lineage>
        <taxon>Eukaryota</taxon>
        <taxon>Metazoa</taxon>
        <taxon>Ecdysozoa</taxon>
        <taxon>Nematoda</taxon>
        <taxon>Chromadorea</taxon>
        <taxon>Rhabditida</taxon>
        <taxon>Rhabditina</taxon>
        <taxon>Rhabditomorpha</taxon>
        <taxon>Rhabditoidea</taxon>
        <taxon>Rhabditidae</taxon>
        <taxon>Peloderinae</taxon>
        <taxon>Caenorhabditis</taxon>
    </lineage>
</organism>
<reference evidence="3" key="1">
    <citation type="submission" date="2020-10" db="EMBL/GenBank/DDBJ databases">
        <authorList>
            <person name="Kikuchi T."/>
        </authorList>
    </citation>
    <scope>NUCLEOTIDE SEQUENCE</scope>
    <source>
        <strain evidence="3">NKZ352</strain>
    </source>
</reference>
<gene>
    <name evidence="3" type="ORF">CAUJ_LOCUS11270</name>
</gene>
<dbReference type="PANTHER" id="PTHR21359">
    <property type="entry name" value="DUF5577 DOMAIN-CONTAINING PROTEIN"/>
    <property type="match status" value="1"/>
</dbReference>
<evidence type="ECO:0000313" key="3">
    <source>
        <dbReference type="EMBL" id="CAD6195351.1"/>
    </source>
</evidence>
<proteinExistence type="predicted"/>
<comment type="caution">
    <text evidence="3">The sequence shown here is derived from an EMBL/GenBank/DDBJ whole genome shotgun (WGS) entry which is preliminary data.</text>
</comment>
<dbReference type="InterPro" id="IPR013761">
    <property type="entry name" value="SAM/pointed_sf"/>
</dbReference>
<dbReference type="PROSITE" id="PS50105">
    <property type="entry name" value="SAM_DOMAIN"/>
    <property type="match status" value="1"/>
</dbReference>
<dbReference type="SUPFAM" id="SSF47769">
    <property type="entry name" value="SAM/Pointed domain"/>
    <property type="match status" value="1"/>
</dbReference>
<evidence type="ECO:0000313" key="4">
    <source>
        <dbReference type="Proteomes" id="UP000835052"/>
    </source>
</evidence>
<feature type="region of interest" description="Disordered" evidence="1">
    <location>
        <begin position="66"/>
        <end position="104"/>
    </location>
</feature>
<dbReference type="Gene3D" id="1.10.150.50">
    <property type="entry name" value="Transcription Factor, Ets-1"/>
    <property type="match status" value="1"/>
</dbReference>
<keyword evidence="4" id="KW-1185">Reference proteome</keyword>
<accession>A0A8S1HLS3</accession>
<dbReference type="PANTHER" id="PTHR21359:SF1">
    <property type="entry name" value="DUF5577 DOMAIN-CONTAINING PROTEIN"/>
    <property type="match status" value="1"/>
</dbReference>
<dbReference type="Proteomes" id="UP000835052">
    <property type="component" value="Unassembled WGS sequence"/>
</dbReference>
<feature type="compositionally biased region" description="Basic and acidic residues" evidence="1">
    <location>
        <begin position="90"/>
        <end position="104"/>
    </location>
</feature>
<dbReference type="OrthoDB" id="10067653at2759"/>
<dbReference type="Pfam" id="PF18017">
    <property type="entry name" value="SAM_4"/>
    <property type="match status" value="1"/>
</dbReference>
<name>A0A8S1HLS3_9PELO</name>
<protein>
    <recommendedName>
        <fullName evidence="2">SAM domain-containing protein</fullName>
    </recommendedName>
</protein>
<feature type="region of interest" description="Disordered" evidence="1">
    <location>
        <begin position="270"/>
        <end position="321"/>
    </location>
</feature>
<feature type="region of interest" description="Disordered" evidence="1">
    <location>
        <begin position="127"/>
        <end position="167"/>
    </location>
</feature>
<evidence type="ECO:0000256" key="1">
    <source>
        <dbReference type="SAM" id="MobiDB-lite"/>
    </source>
</evidence>
<feature type="compositionally biased region" description="Acidic residues" evidence="1">
    <location>
        <begin position="278"/>
        <end position="317"/>
    </location>
</feature>
<feature type="domain" description="SAM" evidence="2">
    <location>
        <begin position="1"/>
        <end position="67"/>
    </location>
</feature>
<dbReference type="AlphaFoldDB" id="A0A8S1HLS3"/>
<sequence>MDAWVQFFLRAGIPDGVANRYAKTFHSNRITREMLPDLDKSTLIDLGVVTVGDQLAILRRSKDVGRTLSVQQGPKSRISGPGEVSSTASEARRGRPPPDSHEIYHIKMPDGNTLRSQKILKKAEMMRRKGVAVRGTTGVRRAGRSVSPIDKTSAAARLRRDPEVSSSSDRLVQRLGVRGLHSDALPPGKIHQIGRLNRGNLIRKAGAKPTSGLISRALNATADEPQGFRLTIGSVKSRTTLPQVSVDRRTGNRVLVTNQQTVRRVASLAPGRSNRVVDDEEEEEYMEDDEYDVQEQYEEDYEDQMEEDVEEEEDEEVDHQPERRVQIVQKRPQRTIEQRVTHVSGGRLQQTTSSGRAVVISEAAPQVSVFNRISRVTYR</sequence>
<dbReference type="EMBL" id="CAJGYM010000054">
    <property type="protein sequence ID" value="CAD6195351.1"/>
    <property type="molecule type" value="Genomic_DNA"/>
</dbReference>
<dbReference type="GO" id="GO:0005634">
    <property type="term" value="C:nucleus"/>
    <property type="evidence" value="ECO:0007669"/>
    <property type="project" value="TreeGrafter"/>
</dbReference>
<dbReference type="InterPro" id="IPR039161">
    <property type="entry name" value="C19orf47-like"/>
</dbReference>
<feature type="compositionally biased region" description="Low complexity" evidence="1">
    <location>
        <begin position="132"/>
        <end position="146"/>
    </location>
</feature>
<evidence type="ECO:0000259" key="2">
    <source>
        <dbReference type="PROSITE" id="PS50105"/>
    </source>
</evidence>
<dbReference type="InterPro" id="IPR001660">
    <property type="entry name" value="SAM"/>
</dbReference>